<dbReference type="PANTHER" id="PTHR31301:SF186">
    <property type="entry name" value="OS09G0364100 PROTEIN"/>
    <property type="match status" value="1"/>
</dbReference>
<evidence type="ECO:0000259" key="2">
    <source>
        <dbReference type="PROSITE" id="PS50891"/>
    </source>
</evidence>
<dbReference type="Pfam" id="PF03195">
    <property type="entry name" value="LOB"/>
    <property type="match status" value="1"/>
</dbReference>
<proteinExistence type="inferred from homology"/>
<name>A0AAQ3KZZ5_9LILI</name>
<evidence type="ECO:0000313" key="3">
    <source>
        <dbReference type="EMBL" id="WOL17785.1"/>
    </source>
</evidence>
<dbReference type="Proteomes" id="UP001327560">
    <property type="component" value="Chromosome 8"/>
</dbReference>
<dbReference type="EMBL" id="CP136897">
    <property type="protein sequence ID" value="WOL17785.1"/>
    <property type="molecule type" value="Genomic_DNA"/>
</dbReference>
<gene>
    <name evidence="3" type="ORF">Cni_G26578</name>
</gene>
<dbReference type="PANTHER" id="PTHR31301">
    <property type="entry name" value="LOB DOMAIN-CONTAINING PROTEIN 4-RELATED"/>
    <property type="match status" value="1"/>
</dbReference>
<sequence>MENGSGSGGSTSSDSLSAAGTATHNWACAAYKFQRRRCMPDYVLAPFFLATAQQRFLKAHRLFGIRNMYMMVKVLYLKKRTEVLKTIIYKSEVCAIDPIGGCYNLILDFESQLQQHLTELDFINEKLIACCEQAQAMPAANMPPVITAPPPPVPNSTYSDLTPFGTTSEDANNLNVVRWGCFPRN</sequence>
<protein>
    <submittedName>
        <fullName evidence="3">LOB domain-containing protein 22-like</fullName>
    </submittedName>
</protein>
<comment type="similarity">
    <text evidence="1">Belongs to the LOB domain-containing protein family.</text>
</comment>
<evidence type="ECO:0000313" key="4">
    <source>
        <dbReference type="Proteomes" id="UP001327560"/>
    </source>
</evidence>
<dbReference type="PROSITE" id="PS50891">
    <property type="entry name" value="LOB"/>
    <property type="match status" value="1"/>
</dbReference>
<reference evidence="3 4" key="1">
    <citation type="submission" date="2023-10" db="EMBL/GenBank/DDBJ databases">
        <title>Chromosome-scale genome assembly provides insights into flower coloration mechanisms of Canna indica.</title>
        <authorList>
            <person name="Li C."/>
        </authorList>
    </citation>
    <scope>NUCLEOTIDE SEQUENCE [LARGE SCALE GENOMIC DNA]</scope>
    <source>
        <tissue evidence="3">Flower</tissue>
    </source>
</reference>
<dbReference type="AlphaFoldDB" id="A0AAQ3KZZ5"/>
<evidence type="ECO:0000256" key="1">
    <source>
        <dbReference type="ARBA" id="ARBA00005474"/>
    </source>
</evidence>
<feature type="domain" description="LOB" evidence="2">
    <location>
        <begin position="26"/>
        <end position="127"/>
    </location>
</feature>
<accession>A0AAQ3KZZ5</accession>
<organism evidence="3 4">
    <name type="scientific">Canna indica</name>
    <name type="common">Indian-shot</name>
    <dbReference type="NCBI Taxonomy" id="4628"/>
    <lineage>
        <taxon>Eukaryota</taxon>
        <taxon>Viridiplantae</taxon>
        <taxon>Streptophyta</taxon>
        <taxon>Embryophyta</taxon>
        <taxon>Tracheophyta</taxon>
        <taxon>Spermatophyta</taxon>
        <taxon>Magnoliopsida</taxon>
        <taxon>Liliopsida</taxon>
        <taxon>Zingiberales</taxon>
        <taxon>Cannaceae</taxon>
        <taxon>Canna</taxon>
    </lineage>
</organism>
<keyword evidence="4" id="KW-1185">Reference proteome</keyword>
<dbReference type="InterPro" id="IPR004883">
    <property type="entry name" value="LOB"/>
</dbReference>